<evidence type="ECO:0000313" key="3">
    <source>
        <dbReference type="Proteomes" id="UP000218785"/>
    </source>
</evidence>
<keyword evidence="1" id="KW-0812">Transmembrane</keyword>
<keyword evidence="3" id="KW-1185">Reference proteome</keyword>
<protein>
    <submittedName>
        <fullName evidence="2">Uncharacterized protein</fullName>
    </submittedName>
</protein>
<dbReference type="KEGG" id="ttq:NIES37_26070"/>
<evidence type="ECO:0000256" key="1">
    <source>
        <dbReference type="SAM" id="Phobius"/>
    </source>
</evidence>
<accession>A0A1Z4MYT5</accession>
<keyword evidence="1" id="KW-1133">Transmembrane helix</keyword>
<dbReference type="AlphaFoldDB" id="A0A1Z4MYT5"/>
<feature type="transmembrane region" description="Helical" evidence="1">
    <location>
        <begin position="6"/>
        <end position="27"/>
    </location>
</feature>
<proteinExistence type="predicted"/>
<dbReference type="Proteomes" id="UP000218785">
    <property type="component" value="Chromosome"/>
</dbReference>
<name>A0A1Z4MYT5_9CYAN</name>
<sequence length="59" mass="7258">MSLCILIFSEIQISFFIITSTLIKALYQNIHIQKIRYDYIYIFRDKLYIYLYIDALNKR</sequence>
<keyword evidence="1" id="KW-0472">Membrane</keyword>
<reference evidence="2 3" key="1">
    <citation type="submission" date="2017-06" db="EMBL/GenBank/DDBJ databases">
        <title>Genome sequencing of cyanobaciteial culture collection at National Institute for Environmental Studies (NIES).</title>
        <authorList>
            <person name="Hirose Y."/>
            <person name="Shimura Y."/>
            <person name="Fujisawa T."/>
            <person name="Nakamura Y."/>
            <person name="Kawachi M."/>
        </authorList>
    </citation>
    <scope>NUCLEOTIDE SEQUENCE [LARGE SCALE GENOMIC DNA]</scope>
    <source>
        <strain evidence="2 3">NIES-37</strain>
    </source>
</reference>
<dbReference type="EMBL" id="AP018248">
    <property type="protein sequence ID" value="BAY98655.1"/>
    <property type="molecule type" value="Genomic_DNA"/>
</dbReference>
<organism evidence="2 3">
    <name type="scientific">Tolypothrix tenuis PCC 7101</name>
    <dbReference type="NCBI Taxonomy" id="231146"/>
    <lineage>
        <taxon>Bacteria</taxon>
        <taxon>Bacillati</taxon>
        <taxon>Cyanobacteriota</taxon>
        <taxon>Cyanophyceae</taxon>
        <taxon>Nostocales</taxon>
        <taxon>Tolypothrichaceae</taxon>
        <taxon>Tolypothrix</taxon>
    </lineage>
</organism>
<evidence type="ECO:0000313" key="2">
    <source>
        <dbReference type="EMBL" id="BAY98655.1"/>
    </source>
</evidence>
<gene>
    <name evidence="2" type="ORF">NIES37_26070</name>
</gene>